<feature type="region of interest" description="Disordered" evidence="1">
    <location>
        <begin position="1"/>
        <end position="33"/>
    </location>
</feature>
<comment type="caution">
    <text evidence="3">The sequence shown here is derived from an EMBL/GenBank/DDBJ whole genome shotgun (WGS) entry which is preliminary data.</text>
</comment>
<feature type="domain" description="SseB protein N-terminal" evidence="2">
    <location>
        <begin position="41"/>
        <end position="170"/>
    </location>
</feature>
<proteinExistence type="predicted"/>
<evidence type="ECO:0000256" key="1">
    <source>
        <dbReference type="SAM" id="MobiDB-lite"/>
    </source>
</evidence>
<keyword evidence="4" id="KW-1185">Reference proteome</keyword>
<accession>A0ABP9I402</accession>
<name>A0ABP9I402_9ACTN</name>
<evidence type="ECO:0000259" key="2">
    <source>
        <dbReference type="Pfam" id="PF07179"/>
    </source>
</evidence>
<gene>
    <name evidence="3" type="ORF">GCM10023225_26840</name>
</gene>
<dbReference type="InterPro" id="IPR009839">
    <property type="entry name" value="SseB_N"/>
</dbReference>
<evidence type="ECO:0000313" key="4">
    <source>
        <dbReference type="Proteomes" id="UP001501195"/>
    </source>
</evidence>
<protein>
    <recommendedName>
        <fullName evidence="2">SseB protein N-terminal domain-containing protein</fullName>
    </recommendedName>
</protein>
<dbReference type="Pfam" id="PF07179">
    <property type="entry name" value="SseB"/>
    <property type="match status" value="1"/>
</dbReference>
<dbReference type="RefSeq" id="WP_345713134.1">
    <property type="nucleotide sequence ID" value="NZ_BAABIL010000441.1"/>
</dbReference>
<dbReference type="Proteomes" id="UP001501195">
    <property type="component" value="Unassembled WGS sequence"/>
</dbReference>
<sequence>MSAVPGAPAPRGADSAGVPWAGRTLRPSPFAGDDGRADPALEAALAGWAAATGSAAHRLRAVAGVVAALAGARVFAPVVAVLGEAELVAAGPAGDKSADMALALLTRPDGRRALPLFSTLDRLSAWRADARPVPVEAARAALSAVQEECEVLVLDPAGPVRFVVPRPALQALARGLPWTPSPFDPEVAAAAATALRSLAEVRGVRVEPGERAELRIVVELVPGLSEVRLAAVSEGAGSLLAASEVVARRASSVELHLQKA</sequence>
<dbReference type="EMBL" id="BAABIL010000441">
    <property type="protein sequence ID" value="GAA4987502.1"/>
    <property type="molecule type" value="Genomic_DNA"/>
</dbReference>
<evidence type="ECO:0000313" key="3">
    <source>
        <dbReference type="EMBL" id="GAA4987502.1"/>
    </source>
</evidence>
<organism evidence="3 4">
    <name type="scientific">Kineococcus glutinatus</name>
    <dbReference type="NCBI Taxonomy" id="1070872"/>
    <lineage>
        <taxon>Bacteria</taxon>
        <taxon>Bacillati</taxon>
        <taxon>Actinomycetota</taxon>
        <taxon>Actinomycetes</taxon>
        <taxon>Kineosporiales</taxon>
        <taxon>Kineosporiaceae</taxon>
        <taxon>Kineococcus</taxon>
    </lineage>
</organism>
<reference evidence="4" key="1">
    <citation type="journal article" date="2019" name="Int. J. Syst. Evol. Microbiol.">
        <title>The Global Catalogue of Microorganisms (GCM) 10K type strain sequencing project: providing services to taxonomists for standard genome sequencing and annotation.</title>
        <authorList>
            <consortium name="The Broad Institute Genomics Platform"/>
            <consortium name="The Broad Institute Genome Sequencing Center for Infectious Disease"/>
            <person name="Wu L."/>
            <person name="Ma J."/>
        </authorList>
    </citation>
    <scope>NUCLEOTIDE SEQUENCE [LARGE SCALE GENOMIC DNA]</scope>
    <source>
        <strain evidence="4">JCM 18126</strain>
    </source>
</reference>